<feature type="compositionally biased region" description="Polar residues" evidence="1">
    <location>
        <begin position="2584"/>
        <end position="2611"/>
    </location>
</feature>
<feature type="compositionally biased region" description="Basic and acidic residues" evidence="1">
    <location>
        <begin position="1343"/>
        <end position="1357"/>
    </location>
</feature>
<feature type="region of interest" description="Disordered" evidence="1">
    <location>
        <begin position="2242"/>
        <end position="2496"/>
    </location>
</feature>
<feature type="compositionally biased region" description="Basic and acidic residues" evidence="1">
    <location>
        <begin position="2745"/>
        <end position="2754"/>
    </location>
</feature>
<feature type="compositionally biased region" description="Polar residues" evidence="1">
    <location>
        <begin position="2358"/>
        <end position="2375"/>
    </location>
</feature>
<protein>
    <recommendedName>
        <fullName evidence="2">TTC3/DZIP3/RBM44-like helical domain-containing protein</fullName>
    </recommendedName>
</protein>
<feature type="region of interest" description="Disordered" evidence="1">
    <location>
        <begin position="1188"/>
        <end position="1226"/>
    </location>
</feature>
<feature type="compositionally biased region" description="Acidic residues" evidence="1">
    <location>
        <begin position="287"/>
        <end position="300"/>
    </location>
</feature>
<evidence type="ECO:0000313" key="3">
    <source>
        <dbReference type="EMBL" id="KAL3843186.1"/>
    </source>
</evidence>
<evidence type="ECO:0000259" key="2">
    <source>
        <dbReference type="Pfam" id="PF24905"/>
    </source>
</evidence>
<evidence type="ECO:0000256" key="1">
    <source>
        <dbReference type="SAM" id="MobiDB-lite"/>
    </source>
</evidence>
<comment type="caution">
    <text evidence="3">The sequence shown here is derived from an EMBL/GenBank/DDBJ whole genome shotgun (WGS) entry which is preliminary data.</text>
</comment>
<feature type="compositionally biased region" description="Basic and acidic residues" evidence="1">
    <location>
        <begin position="301"/>
        <end position="310"/>
    </location>
</feature>
<keyword evidence="4" id="KW-1185">Reference proteome</keyword>
<feature type="compositionally biased region" description="Polar residues" evidence="1">
    <location>
        <begin position="2298"/>
        <end position="2321"/>
    </location>
</feature>
<feature type="compositionally biased region" description="Basic and acidic residues" evidence="1">
    <location>
        <begin position="1390"/>
        <end position="1403"/>
    </location>
</feature>
<name>A0ABD3U1B6_SINWO</name>
<feature type="compositionally biased region" description="Basic and acidic residues" evidence="1">
    <location>
        <begin position="1206"/>
        <end position="1217"/>
    </location>
</feature>
<dbReference type="EMBL" id="JBJQND010000017">
    <property type="protein sequence ID" value="KAL3843186.1"/>
    <property type="molecule type" value="Genomic_DNA"/>
</dbReference>
<feature type="compositionally biased region" description="Polar residues" evidence="1">
    <location>
        <begin position="2625"/>
        <end position="2638"/>
    </location>
</feature>
<feature type="compositionally biased region" description="Polar residues" evidence="1">
    <location>
        <begin position="2338"/>
        <end position="2351"/>
    </location>
</feature>
<feature type="compositionally biased region" description="Polar residues" evidence="1">
    <location>
        <begin position="2470"/>
        <end position="2486"/>
    </location>
</feature>
<feature type="compositionally biased region" description="Basic and acidic residues" evidence="1">
    <location>
        <begin position="2709"/>
        <end position="2736"/>
    </location>
</feature>
<feature type="compositionally biased region" description="Basic and acidic residues" evidence="1">
    <location>
        <begin position="1481"/>
        <end position="1495"/>
    </location>
</feature>
<feature type="compositionally biased region" description="Basic and acidic residues" evidence="1">
    <location>
        <begin position="1436"/>
        <end position="1449"/>
    </location>
</feature>
<feature type="region of interest" description="Disordered" evidence="1">
    <location>
        <begin position="287"/>
        <end position="316"/>
    </location>
</feature>
<sequence length="3100" mass="344428">MISSSSYSYIISQTGTETFPQDGSLPSVFQSNQPVLPSPASCSYADSHLGSSPAYLQNQSTPGYNNDHRTSLQNIVGVPQELYGNMAAEDLFFMKASQYGIQVVEKQSGCKDMKVEQVFESVKDEKANLFKTKASQNRILIESAPEMRKTLDFLPIAKEEKARDNNPNCSLLLDVQANTNASAIRNVQCYNNYGENVSNKFVEVDGESMAKRAGSIYSASWSAKKFTSISDTDNKYSKFAEQSRLSPTDIWMMDGKHEDISRDGSLEGIEQTVLDALNLQEVAWETDDDDSQSWEGEMEQEEKVQEKEEGPSLGVELEDEERIKEAAKCLVETIITGALKEIGEEEHFSKEEEKKIDYQSEIKADDYWSETKVDDYWSETKVDDYQSESKVDDNQSETKVDGYWSESKVDDYQSEPKVDDYQSETKVYDYWSESKVDDYWSETKVGDYWSEPKVGDYWSEIVTEGREISTTEEQSVAREIIVDSVIHTLDDPGSVGDDPGLMSANRSSEIEKNDFKENKVFQNQPQNKKLDSVLINDSLILKSTDGNIKGHTAVCASKVDEQFEKSFTLPPFCFEFNPELPEFKPGLKKIGDSWKKAYAINVDAPEEFQAAVTKEDKNQYADSDPFPENSWVVDNKLINILASDFQMKTGVGQEPEQSSATHKIVWKLNTDCPEFKPESQKISTIRPDAPEFTPSLKTFFQPPDQDAICKMKPKAKVLHLVTPKVVEKFKSVDIQASVEVKDSSSLTRKVKKRDTGTYTGSCDCRDVCVNTLESMACDKSKFYIPKEVVLLSTKSVCCGTEPQSTESIGINTDLGSYNKETELIEKLKQAQMELIQCRADLHVLLLEQTISKLKKEKKTLMEVFIGGEDKVLIDQIIDKRILKSRQEILNIEVSAKSWVKQIQMGEILDSVPALLFETETQGLRPAVGDFHQPIHVSPCKVIVSPEHGGFGAINIDNYKMDMSNTGVMASSTGPSLVNIKWNENTDQSPVDSIQEVHSVDPNGQFPPEIMVSQRHREVSGQYTSPHMVTIQHMGAKPRVKDSQTTNTLPVKYWWSCDENIEDNRKADKVQRSQSLVQKAEHFDKGPGKNDVKVQGSDVEVKIDLHPPWRNIMLDREDIKDVEVKFGPHHPSWHNIMLVREDIKDVEVKFGPHHPSWHNIMLDREGSKDVEVKSGTQPPWRNMMLDREGSRDVKVKSGTEPPWRNMMSDREGSSDVEVKSGTQPPWHNIMLDREGSEDAEVKSEIQSQSHNRMLEREGREYVEVMSDTQPPWYSKTLEGEGSEDVVVKDDTQPPLHNIMLDREGSEDVEVKSDTQPPWHNMILDKEDSEDVEVKSDTQPPRHNMILDKEDSEDVEVKSDTQPPWHNMILDKEGSEDVEVKSDTQPPWHNMILDKEGSEDVEVKSDTQPPRHNMILDKEDSEDVEVKSDTQPPWHNMMLDKEGSEDVEVKSDTQPPRHNMILDKEDSEAVEVKSDTQPPRHNMILDKEDSEDVEVKSDTQPPRHNMMLDREDSEDDLEGTQNDSLDRDRQLRESELNLKVIVNFNSALPIVNEKGVLIAQRISEGEISGSEKDVKKTTFSDFKENAVKTTLLGSDETLILAESVRKTEAVTDFQENKLSVCSSGFESMKVGSFEDHLETDQDTSNIKVIMDSEKDYVEEINSNSNNNDINVNSDALSRALKLEVSDFSDVSKAKDVSSNKSQRDPISTETQVHDLVVEDSHSCIGTGETVIVNNDVATNDLLPSNGHCSIAVDANGAEIISSLFRHEMPLGDSVGITDLAIISVSGSVSKKCSQISHASVNDLNIIDGISSQKSGSPSIEQQTQVVSNTEPTCADNIKTKTESDVAFNLKVGDTRVKTTPCPVYVESVLNLANEAVPNLDSGAGTVSGVLDPADAAGVLVPGTGTIFPLVLNPAEEFTPVPMPSLTRLFMPVLVMPQDQTVKLGMPIAPQRSTTSPPVEGMVLAAQKGIPDPAGGIMEVDPILYQTVLAQINEVYPDLSQNSEMLRSLALQQTTLLQFYISGGEGHFSLAEPQNQSSVQSQKGTTGPCRLYTDVEGMGINGLDHPDSKGTTGPCRLYTEVEGMGINGLDHPDSKESTDSPIEPLAPPPGNLPTSTLVSKGFDSTSVVESALKPIDGASSSVPTSELSFSFANTARSFTATAKIDTTTKSVTTHSNLHPILSITSKTDQVHSNAAQEDDAEENINSAAEIETSMQTRTSSSDCHTNELDVLHKNKELLIQDVESPKLSGSQMESTLTKPSGSLQNLHGASSNKEQPGQKSNGKKTLMPRPGQESNGKKQPGQESNQKKQPGQESNQKKQPGQESNGKKQPGQESNGKKQPGQKSNQKKQPGQESNGKKQPGQESNGKKTSMLQSGQESNGKKTLMPQSGHESNGKKTSMLQSGQESNGKKTSISQSIQESNGKKTLMPQEGQESNGKKTSMLQSGQESNGKKTSISQSIQESNGKKTLMPQEGQESNGKKTSMPQSGQESDGKKTLLPQPDFVSYPIMPPWAAQPSILQPRFGSNLMMPLRAAQPQIILSPYVKPNGLPNLLSPLMAQPRVFSPCVMQPQFKQHQPQKPHFIKPQHSHSSGWQHGFPQSTQGLPQNVIQHNFSSPADEHNDSTKGESNHNITRETSVPQRTPDSDNHNVTRETYVPQRIPDSDKHNVTSDTSVHNRTLDSEKYNVTSDTSVPHKTLDSDKHNVTSDTSVHNRTLDSEKHNVTSDTSVHDRTFDSEKHNVTSDTSVPHKTLDSDKHNVTSDTSAPHTMLHFYKHNGSGLCPITTHSTAFNSRLAGVGSDKTVSEPNLCSPFGSDEAGQPDFLPSFVKTDQYTSTRKRTPPVSKTTAIPELTKTQSGWGATSDARENWNDEVDEYPKPFKLEHNVKREITGFNVSYSAAVKPRDSKLSVEVSKVKRKNEETNSTNPWASQVQGHQVIVTNDENFDRKEDKKDKKEESWTEVIKKKKKDTSKQEPVVSTMTKLGTVSQSKASNFEKLIQKLMECFSNMTRLELIDVITQVRRSRGGSLSGMTMKDIVDKAGEVIMVEQHQRHKTPCLPLEDMENEEDICVICHDGLSLEETMTLDCGHIFHSQEQVTKVSHIFDIQ</sequence>
<feature type="compositionally biased region" description="Polar residues" evidence="1">
    <location>
        <begin position="2382"/>
        <end position="2417"/>
    </location>
</feature>
<dbReference type="Proteomes" id="UP001634394">
    <property type="component" value="Unassembled WGS sequence"/>
</dbReference>
<organism evidence="3 4">
    <name type="scientific">Sinanodonta woodiana</name>
    <name type="common">Chinese pond mussel</name>
    <name type="synonym">Anodonta woodiana</name>
    <dbReference type="NCBI Taxonomy" id="1069815"/>
    <lineage>
        <taxon>Eukaryota</taxon>
        <taxon>Metazoa</taxon>
        <taxon>Spiralia</taxon>
        <taxon>Lophotrochozoa</taxon>
        <taxon>Mollusca</taxon>
        <taxon>Bivalvia</taxon>
        <taxon>Autobranchia</taxon>
        <taxon>Heteroconchia</taxon>
        <taxon>Palaeoheterodonta</taxon>
        <taxon>Unionida</taxon>
        <taxon>Unionoidea</taxon>
        <taxon>Unionidae</taxon>
        <taxon>Unioninae</taxon>
        <taxon>Sinanodonta</taxon>
    </lineage>
</organism>
<feature type="region of interest" description="Disordered" evidence="1">
    <location>
        <begin position="1325"/>
        <end position="1527"/>
    </location>
</feature>
<reference evidence="3 4" key="1">
    <citation type="submission" date="2024-11" db="EMBL/GenBank/DDBJ databases">
        <title>Chromosome-level genome assembly of the freshwater bivalve Anodonta woodiana.</title>
        <authorList>
            <person name="Chen X."/>
        </authorList>
    </citation>
    <scope>NUCLEOTIDE SEQUENCE [LARGE SCALE GENOMIC DNA]</scope>
    <source>
        <strain evidence="3">MN2024</strain>
        <tissue evidence="3">Gills</tissue>
    </source>
</reference>
<feature type="compositionally biased region" description="Basic residues" evidence="1">
    <location>
        <begin position="2572"/>
        <end position="2583"/>
    </location>
</feature>
<feature type="compositionally biased region" description="Polar residues" evidence="1">
    <location>
        <begin position="2244"/>
        <end position="2277"/>
    </location>
</feature>
<feature type="compositionally biased region" description="Basic and acidic residues" evidence="1">
    <location>
        <begin position="1367"/>
        <end position="1380"/>
    </location>
</feature>
<dbReference type="InterPro" id="IPR056870">
    <property type="entry name" value="TTC3/DZIP3/RBM44-like_helical"/>
</dbReference>
<dbReference type="Pfam" id="PF24905">
    <property type="entry name" value="TTC3_9th"/>
    <property type="match status" value="1"/>
</dbReference>
<feature type="compositionally biased region" description="Basic and acidic residues" evidence="1">
    <location>
        <begin position="2613"/>
        <end position="2624"/>
    </location>
</feature>
<gene>
    <name evidence="3" type="ORF">ACJMK2_021136</name>
</gene>
<evidence type="ECO:0000313" key="4">
    <source>
        <dbReference type="Proteomes" id="UP001634394"/>
    </source>
</evidence>
<feature type="region of interest" description="Disordered" evidence="1">
    <location>
        <begin position="2085"/>
        <end position="2104"/>
    </location>
</feature>
<feature type="domain" description="TTC3/DZIP3/RBM44-like helical" evidence="2">
    <location>
        <begin position="2988"/>
        <end position="3044"/>
    </location>
</feature>
<feature type="compositionally biased region" description="Polar residues" evidence="1">
    <location>
        <begin position="2680"/>
        <end position="2689"/>
    </location>
</feature>
<feature type="compositionally biased region" description="Basic and acidic residues" evidence="1">
    <location>
        <begin position="2691"/>
        <end position="2700"/>
    </location>
</feature>
<feature type="compositionally biased region" description="Basic and acidic residues" evidence="1">
    <location>
        <begin position="1412"/>
        <end position="1426"/>
    </location>
</feature>
<proteinExistence type="predicted"/>
<feature type="compositionally biased region" description="Polar residues" evidence="1">
    <location>
        <begin position="2428"/>
        <end position="2459"/>
    </location>
</feature>
<accession>A0ABD3U1B6</accession>
<feature type="region of interest" description="Disordered" evidence="1">
    <location>
        <begin position="2570"/>
        <end position="2757"/>
    </location>
</feature>